<dbReference type="InterPro" id="IPR015946">
    <property type="entry name" value="KH_dom-like_a/b"/>
</dbReference>
<dbReference type="STRING" id="130081.M2XET2"/>
<keyword evidence="7 11" id="KW-0687">Ribonucleoprotein</keyword>
<comment type="similarity">
    <text evidence="2 11">Belongs to the universal ribosomal protein uS3 family.</text>
</comment>
<dbReference type="HAMAP" id="MF_01309_B">
    <property type="entry name" value="Ribosomal_uS3_B"/>
    <property type="match status" value="1"/>
</dbReference>
<dbReference type="PROSITE" id="PS00701">
    <property type="entry name" value="RIBOSOMAL_L16_2"/>
    <property type="match status" value="1"/>
</dbReference>
<dbReference type="eggNOG" id="KOG3422">
    <property type="taxonomic scope" value="Eukaryota"/>
</dbReference>
<proteinExistence type="inferred from homology"/>
<dbReference type="SUPFAM" id="SSF54821">
    <property type="entry name" value="Ribosomal protein S3 C-terminal domain"/>
    <property type="match status" value="1"/>
</dbReference>
<evidence type="ECO:0000313" key="14">
    <source>
        <dbReference type="EMBL" id="EME28492.1"/>
    </source>
</evidence>
<evidence type="ECO:0000256" key="6">
    <source>
        <dbReference type="ARBA" id="ARBA00022980"/>
    </source>
</evidence>
<accession>M2XET2</accession>
<dbReference type="Gramene" id="EME28492">
    <property type="protein sequence ID" value="EME28492"/>
    <property type="gene ID" value="Gasu_40370"/>
</dbReference>
<name>M2XET2_GALSU</name>
<feature type="domain" description="KH type-2" evidence="13">
    <location>
        <begin position="39"/>
        <end position="109"/>
    </location>
</feature>
<dbReference type="InterPro" id="IPR001351">
    <property type="entry name" value="Ribosomal_uS3_C"/>
</dbReference>
<dbReference type="Proteomes" id="UP000030680">
    <property type="component" value="Unassembled WGS sequence"/>
</dbReference>
<evidence type="ECO:0000256" key="2">
    <source>
        <dbReference type="ARBA" id="ARBA00010761"/>
    </source>
</evidence>
<dbReference type="PANTHER" id="PTHR12220">
    <property type="entry name" value="50S/60S RIBOSOMAL PROTEIN L16"/>
    <property type="match status" value="1"/>
</dbReference>
<dbReference type="GO" id="GO:0019843">
    <property type="term" value="F:rRNA binding"/>
    <property type="evidence" value="ECO:0007669"/>
    <property type="project" value="UniProtKB-KW"/>
</dbReference>
<evidence type="ECO:0000256" key="11">
    <source>
        <dbReference type="RuleBase" id="RU003624"/>
    </source>
</evidence>
<protein>
    <recommendedName>
        <fullName evidence="8">Small ribosomal subunit protein uS3c</fullName>
    </recommendedName>
    <alternativeName>
        <fullName evidence="9">30S ribosomal protein S3, chloroplastic</fullName>
    </alternativeName>
</protein>
<evidence type="ECO:0000256" key="9">
    <source>
        <dbReference type="ARBA" id="ARBA00035473"/>
    </source>
</evidence>
<dbReference type="Gene3D" id="3.30.1140.32">
    <property type="entry name" value="Ribosomal protein S3, C-terminal domain"/>
    <property type="match status" value="1"/>
</dbReference>
<dbReference type="InterPro" id="IPR004044">
    <property type="entry name" value="KH_dom_type_2"/>
</dbReference>
<dbReference type="SUPFAM" id="SSF54814">
    <property type="entry name" value="Prokaryotic type KH domain (KH-domain type II)"/>
    <property type="match status" value="1"/>
</dbReference>
<dbReference type="InterPro" id="IPR047873">
    <property type="entry name" value="Ribosomal_uL16"/>
</dbReference>
<dbReference type="InterPro" id="IPR018280">
    <property type="entry name" value="Ribosomal_uS3_CS"/>
</dbReference>
<evidence type="ECO:0000256" key="7">
    <source>
        <dbReference type="ARBA" id="ARBA00023274"/>
    </source>
</evidence>
<evidence type="ECO:0000256" key="12">
    <source>
        <dbReference type="RuleBase" id="RU004413"/>
    </source>
</evidence>
<dbReference type="RefSeq" id="XP_005705012.1">
    <property type="nucleotide sequence ID" value="XM_005704955.1"/>
</dbReference>
<dbReference type="InterPro" id="IPR036419">
    <property type="entry name" value="Ribosomal_S3_C_sf"/>
</dbReference>
<dbReference type="PANTHER" id="PTHR12220:SF13">
    <property type="entry name" value="LARGE RIBOSOMAL SUBUNIT PROTEIN UL16M"/>
    <property type="match status" value="1"/>
</dbReference>
<organism evidence="14 15">
    <name type="scientific">Galdieria sulphuraria</name>
    <name type="common">Red alga</name>
    <dbReference type="NCBI Taxonomy" id="130081"/>
    <lineage>
        <taxon>Eukaryota</taxon>
        <taxon>Rhodophyta</taxon>
        <taxon>Bangiophyceae</taxon>
        <taxon>Galdieriales</taxon>
        <taxon>Galdieriaceae</taxon>
        <taxon>Galdieria</taxon>
    </lineage>
</organism>
<dbReference type="NCBIfam" id="TIGR01164">
    <property type="entry name" value="rplP_bact"/>
    <property type="match status" value="1"/>
</dbReference>
<dbReference type="FunFam" id="3.30.300.20:FF:000001">
    <property type="entry name" value="30S ribosomal protein S3"/>
    <property type="match status" value="1"/>
</dbReference>
<dbReference type="FunFam" id="3.90.1170.10:FF:000001">
    <property type="entry name" value="50S ribosomal protein L16"/>
    <property type="match status" value="1"/>
</dbReference>
<dbReference type="Pfam" id="PF00252">
    <property type="entry name" value="Ribosomal_L16"/>
    <property type="match status" value="1"/>
</dbReference>
<dbReference type="HAMAP" id="MF_01342">
    <property type="entry name" value="Ribosomal_uL16"/>
    <property type="match status" value="1"/>
</dbReference>
<dbReference type="OrthoDB" id="34872at2759"/>
<dbReference type="InterPro" id="IPR005704">
    <property type="entry name" value="Ribosomal_uS3_bac-typ"/>
</dbReference>
<evidence type="ECO:0000256" key="1">
    <source>
        <dbReference type="ARBA" id="ARBA00008931"/>
    </source>
</evidence>
<keyword evidence="6 11" id="KW-0689">Ribosomal protein</keyword>
<dbReference type="GO" id="GO:0003735">
    <property type="term" value="F:structural constituent of ribosome"/>
    <property type="evidence" value="ECO:0007669"/>
    <property type="project" value="InterPro"/>
</dbReference>
<dbReference type="PROSITE" id="PS50823">
    <property type="entry name" value="KH_TYPE_2"/>
    <property type="match status" value="1"/>
</dbReference>
<dbReference type="KEGG" id="gsl:Gasu_40370"/>
<reference evidence="15" key="1">
    <citation type="journal article" date="2013" name="Science">
        <title>Gene transfer from bacteria and archaea facilitated evolution of an extremophilic eukaryote.</title>
        <authorList>
            <person name="Schonknecht G."/>
            <person name="Chen W.H."/>
            <person name="Ternes C.M."/>
            <person name="Barbier G.G."/>
            <person name="Shrestha R.P."/>
            <person name="Stanke M."/>
            <person name="Brautigam A."/>
            <person name="Baker B.J."/>
            <person name="Banfield J.F."/>
            <person name="Garavito R.M."/>
            <person name="Carr K."/>
            <person name="Wilkerson C."/>
            <person name="Rensing S.A."/>
            <person name="Gagneul D."/>
            <person name="Dickenson N.E."/>
            <person name="Oesterhelt C."/>
            <person name="Lercher M.J."/>
            <person name="Weber A.P."/>
        </authorList>
    </citation>
    <scope>NUCLEOTIDE SEQUENCE [LARGE SCALE GENOMIC DNA]</scope>
    <source>
        <strain evidence="15">074W</strain>
    </source>
</reference>
<dbReference type="EMBL" id="KB454519">
    <property type="protein sequence ID" value="EME28492.1"/>
    <property type="molecule type" value="Genomic_DNA"/>
</dbReference>
<dbReference type="InterPro" id="IPR036920">
    <property type="entry name" value="Ribosomal_uL16_sf"/>
</dbReference>
<evidence type="ECO:0000256" key="4">
    <source>
        <dbReference type="ARBA" id="ARBA00022730"/>
    </source>
</evidence>
<dbReference type="AlphaFoldDB" id="M2XET2"/>
<dbReference type="InterPro" id="IPR016180">
    <property type="entry name" value="Ribosomal_uL16_dom"/>
</dbReference>
<dbReference type="SUPFAM" id="SSF54686">
    <property type="entry name" value="Ribosomal protein L16p/L10e"/>
    <property type="match status" value="1"/>
</dbReference>
<dbReference type="NCBIfam" id="TIGR01009">
    <property type="entry name" value="rpsC_bact"/>
    <property type="match status" value="1"/>
</dbReference>
<dbReference type="GO" id="GO:0006412">
    <property type="term" value="P:translation"/>
    <property type="evidence" value="ECO:0007669"/>
    <property type="project" value="InterPro"/>
</dbReference>
<dbReference type="Gene3D" id="3.30.300.20">
    <property type="match status" value="1"/>
</dbReference>
<evidence type="ECO:0000313" key="15">
    <source>
        <dbReference type="Proteomes" id="UP000030680"/>
    </source>
</evidence>
<dbReference type="Pfam" id="PF00189">
    <property type="entry name" value="Ribosomal_S3_C"/>
    <property type="match status" value="1"/>
</dbReference>
<gene>
    <name evidence="14" type="ORF">Gasu_40370</name>
</gene>
<dbReference type="GO" id="GO:0022625">
    <property type="term" value="C:cytosolic large ribosomal subunit"/>
    <property type="evidence" value="ECO:0007669"/>
    <property type="project" value="TreeGrafter"/>
</dbReference>
<dbReference type="SMART" id="SM00322">
    <property type="entry name" value="KH"/>
    <property type="match status" value="1"/>
</dbReference>
<keyword evidence="15" id="KW-1185">Reference proteome</keyword>
<evidence type="ECO:0000256" key="5">
    <source>
        <dbReference type="ARBA" id="ARBA00022884"/>
    </source>
</evidence>
<dbReference type="InterPro" id="IPR009019">
    <property type="entry name" value="KH_sf_prok-type"/>
</dbReference>
<keyword evidence="4" id="KW-0699">rRNA-binding</keyword>
<evidence type="ECO:0000259" key="13">
    <source>
        <dbReference type="PROSITE" id="PS50823"/>
    </source>
</evidence>
<dbReference type="InterPro" id="IPR020798">
    <property type="entry name" value="Ribosomal_uL16_CS"/>
</dbReference>
<evidence type="ECO:0000256" key="10">
    <source>
        <dbReference type="PROSITE-ProRule" id="PRU00118"/>
    </source>
</evidence>
<dbReference type="Pfam" id="PF07650">
    <property type="entry name" value="KH_2"/>
    <property type="match status" value="1"/>
</dbReference>
<comment type="subunit">
    <text evidence="3">Part of the 30S ribosomal subunit.</text>
</comment>
<dbReference type="InterPro" id="IPR000114">
    <property type="entry name" value="Ribosomal_uL16_bact-type"/>
</dbReference>
<dbReference type="CDD" id="cd02412">
    <property type="entry name" value="KH-II_30S_S3"/>
    <property type="match status" value="1"/>
</dbReference>
<dbReference type="GeneID" id="17087324"/>
<dbReference type="CDD" id="cd01433">
    <property type="entry name" value="Ribosomal_L16_L10e"/>
    <property type="match status" value="1"/>
</dbReference>
<sequence>MGQKIHPLAFRLGITQKYKSVWFYENKEYSDILEEDHKIRHFIENKFKLNGISKIYIFRKANQIEIKIESSKPGLVVGRSGNNLELLRREMYKIVAPTEKIRISVIEVMQPDADASLISEFVVQQLEKRIAFRRIMRQTINKAQRTNIKGIKIQISGRLNGAEIARTEWIREGRVPLQTLRANIDYAYKKAQTSYGILGVKFIKIIMLIPKKTKFRKQHRGRLSGKACRGNTLIFGDYGIQALEPVWLTSRQIEATRRTLVRYIRKTGKLWIRVFPDKPVTFRAAETRMGGGKGSPEYWVSVIKPGHVLFELKGIPKDLAIEAIKNASYKLPIKTKLISNLLEGE</sequence>
<dbReference type="InterPro" id="IPR004087">
    <property type="entry name" value="KH_dom"/>
</dbReference>
<dbReference type="PROSITE" id="PS00548">
    <property type="entry name" value="RIBOSOMAL_S3"/>
    <property type="match status" value="1"/>
</dbReference>
<comment type="similarity">
    <text evidence="1 12">Belongs to the universal ribosomal protein uL16 family.</text>
</comment>
<keyword evidence="5 10" id="KW-0694">RNA-binding</keyword>
<evidence type="ECO:0000256" key="8">
    <source>
        <dbReference type="ARBA" id="ARBA00035154"/>
    </source>
</evidence>
<dbReference type="Gene3D" id="3.90.1170.10">
    <property type="entry name" value="Ribosomal protein L10e/L16"/>
    <property type="match status" value="1"/>
</dbReference>
<evidence type="ECO:0000256" key="3">
    <source>
        <dbReference type="ARBA" id="ARBA00011458"/>
    </source>
</evidence>
<dbReference type="PRINTS" id="PR00060">
    <property type="entry name" value="RIBOSOMALL16"/>
</dbReference>
<dbReference type="PROSITE" id="PS00586">
    <property type="entry name" value="RIBOSOMAL_L16_1"/>
    <property type="match status" value="1"/>
</dbReference>